<dbReference type="InterPro" id="IPR050583">
    <property type="entry name" value="Mycobacterial_A85_antigen"/>
</dbReference>
<dbReference type="Gene3D" id="3.40.50.1820">
    <property type="entry name" value="alpha/beta hydrolase"/>
    <property type="match status" value="1"/>
</dbReference>
<accession>A0ABT0C9V0</accession>
<proteinExistence type="predicted"/>
<gene>
    <name evidence="1" type="ORF">JX360_06515</name>
</gene>
<dbReference type="EMBL" id="JAFIRA010000012">
    <property type="protein sequence ID" value="MCJ2542559.1"/>
    <property type="molecule type" value="Genomic_DNA"/>
</dbReference>
<dbReference type="Pfam" id="PF00756">
    <property type="entry name" value="Esterase"/>
    <property type="match status" value="1"/>
</dbReference>
<dbReference type="PANTHER" id="PTHR48098:SF3">
    <property type="entry name" value="IRON(III) ENTEROBACTIN ESTERASE"/>
    <property type="match status" value="1"/>
</dbReference>
<dbReference type="InterPro" id="IPR000801">
    <property type="entry name" value="Esterase-like"/>
</dbReference>
<reference evidence="1" key="1">
    <citation type="submission" date="2021-02" db="EMBL/GenBank/DDBJ databases">
        <title>The CRISPR/cas machinery reduction and long-range gene transfer in the hot spring cyanobacterium Synechococcus.</title>
        <authorList>
            <person name="Dvorak P."/>
            <person name="Jahodarova E."/>
            <person name="Hasler P."/>
            <person name="Poulickova A."/>
        </authorList>
    </citation>
    <scope>NUCLEOTIDE SEQUENCE</scope>
    <source>
        <strain evidence="1">Rupite</strain>
    </source>
</reference>
<evidence type="ECO:0008006" key="3">
    <source>
        <dbReference type="Google" id="ProtNLM"/>
    </source>
</evidence>
<dbReference type="RefSeq" id="WP_244349836.1">
    <property type="nucleotide sequence ID" value="NZ_JAFIRA010000012.1"/>
</dbReference>
<dbReference type="InterPro" id="IPR029058">
    <property type="entry name" value="AB_hydrolase_fold"/>
</dbReference>
<name>A0ABT0C9V0_THEVL</name>
<dbReference type="SUPFAM" id="SSF53474">
    <property type="entry name" value="alpha/beta-Hydrolases"/>
    <property type="match status" value="1"/>
</dbReference>
<dbReference type="PANTHER" id="PTHR48098">
    <property type="entry name" value="ENTEROCHELIN ESTERASE-RELATED"/>
    <property type="match status" value="1"/>
</dbReference>
<keyword evidence="2" id="KW-1185">Reference proteome</keyword>
<evidence type="ECO:0000313" key="1">
    <source>
        <dbReference type="EMBL" id="MCJ2542559.1"/>
    </source>
</evidence>
<organism evidence="1 2">
    <name type="scientific">Thermostichus vulcanus str. 'Rupite'</name>
    <dbReference type="NCBI Taxonomy" id="2813851"/>
    <lineage>
        <taxon>Bacteria</taxon>
        <taxon>Bacillati</taxon>
        <taxon>Cyanobacteriota</taxon>
        <taxon>Cyanophyceae</taxon>
        <taxon>Thermostichales</taxon>
        <taxon>Thermostichaceae</taxon>
        <taxon>Thermostichus</taxon>
    </lineage>
</organism>
<evidence type="ECO:0000313" key="2">
    <source>
        <dbReference type="Proteomes" id="UP000830835"/>
    </source>
</evidence>
<sequence length="243" mass="28215">MSYSRQYLRFPSRILGREMEMLHFGHQGYPLICLPTSNGRFFDLEDRGIIASLSHHLEQGYLQAFCVETLDWETFFNRKLELPQRRDQWLLLEQHWVEELIPYVRDEAQNDFLVVAGFSLGATHAVNLTCRHPGLVRRCLALGGPYDVAALGSITGWDPKQAEQELYFINPLAYMSNMSRQLWDQLGGRNTDLKLLTAHHDHCLSDNLRLSEVLNRNGIPHQLEVWEGDHDWPTWQAQIRAFA</sequence>
<comment type="caution">
    <text evidence="1">The sequence shown here is derived from an EMBL/GenBank/DDBJ whole genome shotgun (WGS) entry which is preliminary data.</text>
</comment>
<protein>
    <recommendedName>
        <fullName evidence="3">Esterase</fullName>
    </recommendedName>
</protein>
<dbReference type="Proteomes" id="UP000830835">
    <property type="component" value="Unassembled WGS sequence"/>
</dbReference>